<proteinExistence type="predicted"/>
<keyword evidence="4" id="KW-1185">Reference proteome</keyword>
<accession>A0A2P4RME8</accession>
<evidence type="ECO:0000259" key="1">
    <source>
        <dbReference type="Pfam" id="PF13467"/>
    </source>
</evidence>
<dbReference type="InterPro" id="IPR027373">
    <property type="entry name" value="RHH_dom"/>
</dbReference>
<feature type="domain" description="Ribbon-helix-helix" evidence="1">
    <location>
        <begin position="16"/>
        <end position="83"/>
    </location>
</feature>
<dbReference type="Gene3D" id="1.10.3990.20">
    <property type="entry name" value="protein bp1543"/>
    <property type="match status" value="1"/>
</dbReference>
<gene>
    <name evidence="3" type="ORF">DEE74_07020</name>
    <name evidence="2" type="ORF">R38712_01238</name>
</gene>
<dbReference type="RefSeq" id="WP_012762500.1">
    <property type="nucleotide sequence ID" value="NZ_CATWFT010000002.1"/>
</dbReference>
<evidence type="ECO:0000313" key="2">
    <source>
        <dbReference type="EMBL" id="CAJ0722699.1"/>
    </source>
</evidence>
<dbReference type="AlphaFoldDB" id="A0A2P4RME8"/>
<dbReference type="InterPro" id="IPR038268">
    <property type="entry name" value="RHH_sf"/>
</dbReference>
<reference evidence="3" key="1">
    <citation type="submission" date="2018-06" db="EMBL/GenBank/DDBJ databases">
        <authorList>
            <person name="O'Rourke A."/>
        </authorList>
    </citation>
    <scope>NUCLEOTIDE SEQUENCE</scope>
    <source>
        <strain evidence="3">132550021-3</strain>
    </source>
</reference>
<dbReference type="Proteomes" id="UP001199322">
    <property type="component" value="Unassembled WGS sequence"/>
</dbReference>
<name>A0A2P4RME8_RALPI</name>
<evidence type="ECO:0000313" key="5">
    <source>
        <dbReference type="Proteomes" id="UP001199322"/>
    </source>
</evidence>
<dbReference type="Pfam" id="PF13467">
    <property type="entry name" value="RHH_4"/>
    <property type="match status" value="1"/>
</dbReference>
<organism evidence="3 5">
    <name type="scientific">Ralstonia pickettii</name>
    <name type="common">Burkholderia pickettii</name>
    <dbReference type="NCBI Taxonomy" id="329"/>
    <lineage>
        <taxon>Bacteria</taxon>
        <taxon>Pseudomonadati</taxon>
        <taxon>Pseudomonadota</taxon>
        <taxon>Betaproteobacteria</taxon>
        <taxon>Burkholderiales</taxon>
        <taxon>Burkholderiaceae</taxon>
        <taxon>Ralstonia</taxon>
    </lineage>
</organism>
<evidence type="ECO:0000313" key="4">
    <source>
        <dbReference type="Proteomes" id="UP001189303"/>
    </source>
</evidence>
<protein>
    <submittedName>
        <fullName evidence="3">Ribbon-helix-helix domain-containing protein</fullName>
    </submittedName>
</protein>
<comment type="caution">
    <text evidence="3">The sequence shown here is derived from an EMBL/GenBank/DDBJ whole genome shotgun (WGS) entry which is preliminary data.</text>
</comment>
<sequence>MCEFFVTADPILYESRTRSVRIHGVHTSIRLENFVWDTLAILAADENMTTNALIVQFHDEILHHRGDVQNFTSFLRVTCLRYLRRKCDLLEAARQAEGVMQAQMAPQKRTLQTTH</sequence>
<dbReference type="EMBL" id="QGBI01000005">
    <property type="protein sequence ID" value="MBX3889610.1"/>
    <property type="molecule type" value="Genomic_DNA"/>
</dbReference>
<reference evidence="2 4" key="2">
    <citation type="submission" date="2023-07" db="EMBL/GenBank/DDBJ databases">
        <authorList>
            <person name="Peeters C."/>
        </authorList>
    </citation>
    <scope>NUCLEOTIDE SEQUENCE [LARGE SCALE GENOMIC DNA]</scope>
    <source>
        <strain evidence="2 4">R-38712</strain>
    </source>
</reference>
<dbReference type="EMBL" id="CATWFT010000002">
    <property type="protein sequence ID" value="CAJ0722699.1"/>
    <property type="molecule type" value="Genomic_DNA"/>
</dbReference>
<evidence type="ECO:0000313" key="3">
    <source>
        <dbReference type="EMBL" id="MBX3889610.1"/>
    </source>
</evidence>
<dbReference type="Proteomes" id="UP001189303">
    <property type="component" value="Unassembled WGS sequence"/>
</dbReference>